<gene>
    <name evidence="2" type="ORF">DKY63_31025</name>
</gene>
<dbReference type="PANTHER" id="PTHR33121">
    <property type="entry name" value="CYCLIC DI-GMP PHOSPHODIESTERASE PDEF"/>
    <property type="match status" value="1"/>
</dbReference>
<dbReference type="PANTHER" id="PTHR33121:SF71">
    <property type="entry name" value="OXYGEN SENSOR PROTEIN DOSP"/>
    <property type="match status" value="1"/>
</dbReference>
<evidence type="ECO:0000259" key="1">
    <source>
        <dbReference type="PROSITE" id="PS50883"/>
    </source>
</evidence>
<accession>A0A2Z4RTU8</accession>
<dbReference type="AlphaFoldDB" id="A0A2Z4RTU8"/>
<dbReference type="SUPFAM" id="SSF141868">
    <property type="entry name" value="EAL domain-like"/>
    <property type="match status" value="1"/>
</dbReference>
<dbReference type="GO" id="GO:0071111">
    <property type="term" value="F:cyclic-guanylate-specific phosphodiesterase activity"/>
    <property type="evidence" value="ECO:0007669"/>
    <property type="project" value="InterPro"/>
</dbReference>
<dbReference type="SMART" id="SM00052">
    <property type="entry name" value="EAL"/>
    <property type="match status" value="1"/>
</dbReference>
<dbReference type="EMBL" id="CP029693">
    <property type="protein sequence ID" value="AWY44105.1"/>
    <property type="molecule type" value="Genomic_DNA"/>
</dbReference>
<dbReference type="PROSITE" id="PS50883">
    <property type="entry name" value="EAL"/>
    <property type="match status" value="1"/>
</dbReference>
<dbReference type="InterPro" id="IPR035919">
    <property type="entry name" value="EAL_sf"/>
</dbReference>
<dbReference type="CDD" id="cd01948">
    <property type="entry name" value="EAL"/>
    <property type="match status" value="1"/>
</dbReference>
<name>A0A2Z4RTU8_PSEPU</name>
<dbReference type="Gene3D" id="3.20.20.450">
    <property type="entry name" value="EAL domain"/>
    <property type="match status" value="1"/>
</dbReference>
<dbReference type="OrthoDB" id="9812358at2"/>
<dbReference type="Proteomes" id="UP000250299">
    <property type="component" value="Chromosome"/>
</dbReference>
<evidence type="ECO:0000313" key="3">
    <source>
        <dbReference type="Proteomes" id="UP000250299"/>
    </source>
</evidence>
<dbReference type="InterPro" id="IPR011006">
    <property type="entry name" value="CheY-like_superfamily"/>
</dbReference>
<reference evidence="2 3" key="1">
    <citation type="submission" date="2018-05" db="EMBL/GenBank/DDBJ databases">
        <title>Whole genome sequence of Pseudomonas putida JBC17.</title>
        <authorList>
            <person name="Lee Y.H."/>
            <person name="David K."/>
        </authorList>
    </citation>
    <scope>NUCLEOTIDE SEQUENCE [LARGE SCALE GENOMIC DNA]</scope>
    <source>
        <strain evidence="2 3">JBC17</strain>
    </source>
</reference>
<feature type="domain" description="EAL" evidence="1">
    <location>
        <begin position="135"/>
        <end position="388"/>
    </location>
</feature>
<dbReference type="Pfam" id="PF00563">
    <property type="entry name" value="EAL"/>
    <property type="match status" value="1"/>
</dbReference>
<evidence type="ECO:0000313" key="2">
    <source>
        <dbReference type="EMBL" id="AWY44105.1"/>
    </source>
</evidence>
<dbReference type="InterPro" id="IPR001633">
    <property type="entry name" value="EAL_dom"/>
</dbReference>
<proteinExistence type="predicted"/>
<organism evidence="2 3">
    <name type="scientific">Pseudomonas putida</name>
    <name type="common">Arthrobacter siderocapsulatus</name>
    <dbReference type="NCBI Taxonomy" id="303"/>
    <lineage>
        <taxon>Bacteria</taxon>
        <taxon>Pseudomonadati</taxon>
        <taxon>Pseudomonadota</taxon>
        <taxon>Gammaproteobacteria</taxon>
        <taxon>Pseudomonadales</taxon>
        <taxon>Pseudomonadaceae</taxon>
        <taxon>Pseudomonas</taxon>
    </lineage>
</organism>
<dbReference type="Gene3D" id="3.40.50.2300">
    <property type="match status" value="1"/>
</dbReference>
<sequence>MSYNILVIGGEGITDRFLHALQNNMQDAVFRAARNGREALELFDSHSIDMVLSGLTLSGTEGEQFLQKLVASRKKPALAIIDQTGRRRWVKASLTARNLGFAVVGMVSKPADVIDLRNLHLRCDDWDAAAQTEPVAYDPEVLLGALRKVQVKVRFEPRKNLRSGRITAARAVALMAHPQSGWLASTQVLSVDTGDEFVEAFVLDMLDQVISAQRAWRASGYNVPVWIKLPVSLLERIDFTDWLHALVVGRKGQAECIGLELVRTSKREALIHYLEPIYQLRTKGFAVTHDDFGQGYRGCLNLKLTPFTDVLIFTALVRSAVNNAKLEASLACIVSESQQLGLTVIGEGVATPQELALLKRLNCDEVQGPLIAQAQSPDGVTCLLMCEGVSNIEPVR</sequence>
<dbReference type="InterPro" id="IPR050706">
    <property type="entry name" value="Cyclic-di-GMP_PDE-like"/>
</dbReference>
<protein>
    <submittedName>
        <fullName evidence="2">EAL domain-containing protein</fullName>
    </submittedName>
</protein>
<dbReference type="RefSeq" id="WP_110967624.1">
    <property type="nucleotide sequence ID" value="NZ_CP029693.1"/>
</dbReference>
<dbReference type="SUPFAM" id="SSF52172">
    <property type="entry name" value="CheY-like"/>
    <property type="match status" value="1"/>
</dbReference>